<dbReference type="Pfam" id="PF14689">
    <property type="entry name" value="SPOB_a"/>
    <property type="match status" value="1"/>
</dbReference>
<keyword evidence="5" id="KW-0597">Phosphoprotein</keyword>
<comment type="subcellular location">
    <subcellularLocation>
        <location evidence="2">Cell membrane</location>
        <topology evidence="2">Multi-pass membrane protein</topology>
    </subcellularLocation>
</comment>
<dbReference type="InterPro" id="IPR033463">
    <property type="entry name" value="sCache_3"/>
</dbReference>
<dbReference type="GO" id="GO:0004673">
    <property type="term" value="F:protein histidine kinase activity"/>
    <property type="evidence" value="ECO:0007669"/>
    <property type="project" value="UniProtKB-EC"/>
</dbReference>
<dbReference type="PROSITE" id="PS50109">
    <property type="entry name" value="HIS_KIN"/>
    <property type="match status" value="1"/>
</dbReference>
<evidence type="ECO:0000256" key="13">
    <source>
        <dbReference type="ARBA" id="ARBA00023136"/>
    </source>
</evidence>
<evidence type="ECO:0000313" key="16">
    <source>
        <dbReference type="EMBL" id="MDR6242760.1"/>
    </source>
</evidence>
<dbReference type="Pfam" id="PF02518">
    <property type="entry name" value="HATPase_c"/>
    <property type="match status" value="1"/>
</dbReference>
<dbReference type="InterPro" id="IPR004358">
    <property type="entry name" value="Sig_transdc_His_kin-like_C"/>
</dbReference>
<sequence length="531" mass="58984">MRKGIRLRLQTTITLLVCLVVALVLLCVYILYSIEVSGQTREGLEQRAVAIARTAAYTPLVYKALDGEADPREVQTYAEHVRQINGVEFVVVMNMQGIRLSHPDPAQIGKHFRGGDEVSALHGQETVSIADGSLGRSIRAFEPIYNANGKQVGAVAVGMSIGTLMTAISDNKWILYWGIALGALLGTIGAVLLARKFKRLMFGMEPEQIARLLEERSAMLQSAKEGILSVDQRFQITLANAEASRLIGAAGDREGDERRFREFLRLLQMERALAGEPLKDVEIAANGHRLLVNVEPVQVNGQTEGAIATFRDMTEISRLMERLSGISMYADTLRAQTHEFMNKLHIMMGLLHMKQYDRLEEYVRSIVPSLQMEAGTVRQQIKDPVVAGFLIGKLSRARELHVRMTLKEDALLPESAEPQVAYELVTIVGNLLENAMEASRQSAEPEIELGFDYDDEELAVTVRDNGIGIPDELLEQMYEQGFSTKGPNRGVGLYLVRRSVDKLGGDIRVISDEHQGTTFEFTIPYSIKRGD</sequence>
<dbReference type="SUPFAM" id="SSF55890">
    <property type="entry name" value="Sporulation response regulatory protein Spo0B"/>
    <property type="match status" value="1"/>
</dbReference>
<keyword evidence="12" id="KW-0902">Two-component regulatory system</keyword>
<evidence type="ECO:0000256" key="14">
    <source>
        <dbReference type="SAM" id="Phobius"/>
    </source>
</evidence>
<dbReference type="InterPro" id="IPR029151">
    <property type="entry name" value="Sensor-like_sf"/>
</dbReference>
<comment type="caution">
    <text evidence="16">The sequence shown here is derived from an EMBL/GenBank/DDBJ whole genome shotgun (WGS) entry which is preliminary data.</text>
</comment>
<dbReference type="PANTHER" id="PTHR44936">
    <property type="entry name" value="SENSOR PROTEIN CREC"/>
    <property type="match status" value="1"/>
</dbReference>
<dbReference type="InterPro" id="IPR003594">
    <property type="entry name" value="HATPase_dom"/>
</dbReference>
<dbReference type="RefSeq" id="WP_188774255.1">
    <property type="nucleotide sequence ID" value="NZ_BMMB01000002.1"/>
</dbReference>
<dbReference type="EMBL" id="JAVDQH010000002">
    <property type="protein sequence ID" value="MDR6242760.1"/>
    <property type="molecule type" value="Genomic_DNA"/>
</dbReference>
<name>A0ABU1IU28_9BACL</name>
<dbReference type="InterPro" id="IPR005467">
    <property type="entry name" value="His_kinase_dom"/>
</dbReference>
<dbReference type="PANTHER" id="PTHR44936:SF9">
    <property type="entry name" value="SENSOR PROTEIN CREC"/>
    <property type="match status" value="1"/>
</dbReference>
<dbReference type="SUPFAM" id="SSF55785">
    <property type="entry name" value="PYP-like sensor domain (PAS domain)"/>
    <property type="match status" value="1"/>
</dbReference>
<keyword evidence="9 16" id="KW-0418">Kinase</keyword>
<dbReference type="Proteomes" id="UP001185028">
    <property type="component" value="Unassembled WGS sequence"/>
</dbReference>
<keyword evidence="6 16" id="KW-0808">Transferase</keyword>
<evidence type="ECO:0000259" key="15">
    <source>
        <dbReference type="PROSITE" id="PS50109"/>
    </source>
</evidence>
<dbReference type="NCBIfam" id="NF008298">
    <property type="entry name" value="PRK11086.1"/>
    <property type="match status" value="1"/>
</dbReference>
<gene>
    <name evidence="16" type="ORF">JOC58_000644</name>
</gene>
<dbReference type="EC" id="2.7.13.3" evidence="3"/>
<evidence type="ECO:0000256" key="12">
    <source>
        <dbReference type="ARBA" id="ARBA00023012"/>
    </source>
</evidence>
<evidence type="ECO:0000256" key="6">
    <source>
        <dbReference type="ARBA" id="ARBA00022679"/>
    </source>
</evidence>
<reference evidence="16 17" key="1">
    <citation type="submission" date="2023-07" db="EMBL/GenBank/DDBJ databases">
        <title>Genomic Encyclopedia of Type Strains, Phase IV (KMG-IV): sequencing the most valuable type-strain genomes for metagenomic binning, comparative biology and taxonomic classification.</title>
        <authorList>
            <person name="Goeker M."/>
        </authorList>
    </citation>
    <scope>NUCLEOTIDE SEQUENCE [LARGE SCALE GENOMIC DNA]</scope>
    <source>
        <strain evidence="16 17">DSM 22170</strain>
    </source>
</reference>
<dbReference type="Gene3D" id="3.30.450.20">
    <property type="entry name" value="PAS domain"/>
    <property type="match status" value="2"/>
</dbReference>
<dbReference type="Gene3D" id="1.10.287.130">
    <property type="match status" value="1"/>
</dbReference>
<dbReference type="InterPro" id="IPR035965">
    <property type="entry name" value="PAS-like_dom_sf"/>
</dbReference>
<keyword evidence="17" id="KW-1185">Reference proteome</keyword>
<evidence type="ECO:0000256" key="10">
    <source>
        <dbReference type="ARBA" id="ARBA00022840"/>
    </source>
</evidence>
<keyword evidence="11 14" id="KW-1133">Transmembrane helix</keyword>
<dbReference type="InterPro" id="IPR050980">
    <property type="entry name" value="2C_sensor_his_kinase"/>
</dbReference>
<organism evidence="16 17">
    <name type="scientific">Paenibacillus hunanensis</name>
    <dbReference type="NCBI Taxonomy" id="539262"/>
    <lineage>
        <taxon>Bacteria</taxon>
        <taxon>Bacillati</taxon>
        <taxon>Bacillota</taxon>
        <taxon>Bacilli</taxon>
        <taxon>Bacillales</taxon>
        <taxon>Paenibacillaceae</taxon>
        <taxon>Paenibacillus</taxon>
    </lineage>
</organism>
<dbReference type="SUPFAM" id="SSF103190">
    <property type="entry name" value="Sensory domain-like"/>
    <property type="match status" value="1"/>
</dbReference>
<keyword evidence="4" id="KW-1003">Cell membrane</keyword>
<dbReference type="SUPFAM" id="SSF55874">
    <property type="entry name" value="ATPase domain of HSP90 chaperone/DNA topoisomerase II/histidine kinase"/>
    <property type="match status" value="1"/>
</dbReference>
<dbReference type="Gene3D" id="3.30.565.10">
    <property type="entry name" value="Histidine kinase-like ATPase, C-terminal domain"/>
    <property type="match status" value="1"/>
</dbReference>
<feature type="domain" description="Histidine kinase" evidence="15">
    <location>
        <begin position="423"/>
        <end position="527"/>
    </location>
</feature>
<evidence type="ECO:0000256" key="11">
    <source>
        <dbReference type="ARBA" id="ARBA00022989"/>
    </source>
</evidence>
<evidence type="ECO:0000256" key="2">
    <source>
        <dbReference type="ARBA" id="ARBA00004651"/>
    </source>
</evidence>
<keyword evidence="10" id="KW-0067">ATP-binding</keyword>
<keyword evidence="7 14" id="KW-0812">Transmembrane</keyword>
<dbReference type="InterPro" id="IPR036890">
    <property type="entry name" value="HATPase_C_sf"/>
</dbReference>
<evidence type="ECO:0000256" key="7">
    <source>
        <dbReference type="ARBA" id="ARBA00022692"/>
    </source>
</evidence>
<protein>
    <recommendedName>
        <fullName evidence="3">histidine kinase</fullName>
        <ecNumber evidence="3">2.7.13.3</ecNumber>
    </recommendedName>
</protein>
<dbReference type="PRINTS" id="PR00344">
    <property type="entry name" value="BCTRLSENSOR"/>
</dbReference>
<evidence type="ECO:0000256" key="4">
    <source>
        <dbReference type="ARBA" id="ARBA00022475"/>
    </source>
</evidence>
<keyword evidence="8" id="KW-0547">Nucleotide-binding</keyword>
<evidence type="ECO:0000256" key="5">
    <source>
        <dbReference type="ARBA" id="ARBA00022553"/>
    </source>
</evidence>
<evidence type="ECO:0000256" key="8">
    <source>
        <dbReference type="ARBA" id="ARBA00022741"/>
    </source>
</evidence>
<evidence type="ECO:0000256" key="3">
    <source>
        <dbReference type="ARBA" id="ARBA00012438"/>
    </source>
</evidence>
<comment type="catalytic activity">
    <reaction evidence="1">
        <text>ATP + protein L-histidine = ADP + protein N-phospho-L-histidine.</text>
        <dbReference type="EC" id="2.7.13.3"/>
    </reaction>
</comment>
<proteinExistence type="predicted"/>
<accession>A0ABU1IU28</accession>
<evidence type="ECO:0000256" key="9">
    <source>
        <dbReference type="ARBA" id="ARBA00022777"/>
    </source>
</evidence>
<dbReference type="Pfam" id="PF17203">
    <property type="entry name" value="sCache_3_2"/>
    <property type="match status" value="1"/>
</dbReference>
<feature type="transmembrane region" description="Helical" evidence="14">
    <location>
        <begin position="174"/>
        <end position="194"/>
    </location>
</feature>
<evidence type="ECO:0000256" key="1">
    <source>
        <dbReference type="ARBA" id="ARBA00000085"/>
    </source>
</evidence>
<evidence type="ECO:0000313" key="17">
    <source>
        <dbReference type="Proteomes" id="UP001185028"/>
    </source>
</evidence>
<feature type="transmembrane region" description="Helical" evidence="14">
    <location>
        <begin position="12"/>
        <end position="32"/>
    </location>
</feature>
<keyword evidence="13 14" id="KW-0472">Membrane</keyword>
<dbReference type="InterPro" id="IPR039506">
    <property type="entry name" value="SPOB_a"/>
</dbReference>
<dbReference type="SMART" id="SM00387">
    <property type="entry name" value="HATPase_c"/>
    <property type="match status" value="1"/>
</dbReference>
<dbReference type="InterPro" id="IPR016120">
    <property type="entry name" value="Sig_transdc_His_kin_SpoOB"/>
</dbReference>